<comment type="cofactor">
    <cofactor evidence="6">
        <name>Fe(2+)</name>
        <dbReference type="ChEBI" id="CHEBI:29033"/>
    </cofactor>
    <text evidence="6">Binds 1 Fe(2+) ion.</text>
</comment>
<gene>
    <name evidence="6 7" type="primary">def</name>
    <name evidence="7" type="ORF">L2764_01995</name>
</gene>
<comment type="function">
    <text evidence="6">Removes the formyl group from the N-terminal Met of newly synthesized proteins. Requires at least a dipeptide for an efficient rate of reaction. N-terminal L-methionine is a prerequisite for activity but the enzyme has broad specificity at other positions.</text>
</comment>
<keyword evidence="8" id="KW-1185">Reference proteome</keyword>
<dbReference type="InterPro" id="IPR036821">
    <property type="entry name" value="Peptide_deformylase_sf"/>
</dbReference>
<evidence type="ECO:0000256" key="6">
    <source>
        <dbReference type="HAMAP-Rule" id="MF_00163"/>
    </source>
</evidence>
<keyword evidence="2 6" id="KW-0479">Metal-binding</keyword>
<dbReference type="Gene3D" id="3.90.45.10">
    <property type="entry name" value="Peptide deformylase"/>
    <property type="match status" value="1"/>
</dbReference>
<comment type="similarity">
    <text evidence="1 6">Belongs to the polypeptide deformylase family.</text>
</comment>
<comment type="caution">
    <text evidence="7">The sequence shown here is derived from an EMBL/GenBank/DDBJ whole genome shotgun (WGS) entry which is preliminary data.</text>
</comment>
<dbReference type="PANTHER" id="PTHR10458">
    <property type="entry name" value="PEPTIDE DEFORMYLASE"/>
    <property type="match status" value="1"/>
</dbReference>
<keyword evidence="4 6" id="KW-0648">Protein biosynthesis</keyword>
<dbReference type="SUPFAM" id="SSF56420">
    <property type="entry name" value="Peptide deformylase"/>
    <property type="match status" value="1"/>
</dbReference>
<dbReference type="NCBIfam" id="NF001159">
    <property type="entry name" value="PRK00150.1-3"/>
    <property type="match status" value="1"/>
</dbReference>
<evidence type="ECO:0000313" key="8">
    <source>
        <dbReference type="Proteomes" id="UP001203423"/>
    </source>
</evidence>
<dbReference type="NCBIfam" id="TIGR00079">
    <property type="entry name" value="pept_deformyl"/>
    <property type="match status" value="1"/>
</dbReference>
<sequence>MLSIAQVGETVLTQKAKAVVLIDAYIHALADTMLDSLKEAKGVGLAAPQVHQSIALFIMASHPNERYPDAPLIAPTVVINPSILAGSDIMETGEEGCLSIKNKRFSILRHQWVDVRYQTIAGQWIEDRLTGFVARIFQHEYDHLQGITIDKRAQSQSSVSPEAKP</sequence>
<dbReference type="RefSeq" id="WP_248938566.1">
    <property type="nucleotide sequence ID" value="NZ_JAKIKS010000004.1"/>
</dbReference>
<dbReference type="EMBL" id="JAKIKS010000004">
    <property type="protein sequence ID" value="MCL1123283.1"/>
    <property type="molecule type" value="Genomic_DNA"/>
</dbReference>
<keyword evidence="5 6" id="KW-0408">Iron</keyword>
<accession>A0ABT0L6H2</accession>
<dbReference type="PRINTS" id="PR01576">
    <property type="entry name" value="PDEFORMYLASE"/>
</dbReference>
<dbReference type="Pfam" id="PF01327">
    <property type="entry name" value="Pep_deformylase"/>
    <property type="match status" value="1"/>
</dbReference>
<name>A0ABT0L6H2_9GAMM</name>
<evidence type="ECO:0000256" key="3">
    <source>
        <dbReference type="ARBA" id="ARBA00022801"/>
    </source>
</evidence>
<evidence type="ECO:0000256" key="1">
    <source>
        <dbReference type="ARBA" id="ARBA00010759"/>
    </source>
</evidence>
<dbReference type="PANTHER" id="PTHR10458:SF21">
    <property type="entry name" value="PEPTIDE DEFORMYLASE"/>
    <property type="match status" value="1"/>
</dbReference>
<evidence type="ECO:0000256" key="4">
    <source>
        <dbReference type="ARBA" id="ARBA00022917"/>
    </source>
</evidence>
<evidence type="ECO:0000256" key="2">
    <source>
        <dbReference type="ARBA" id="ARBA00022723"/>
    </source>
</evidence>
<organism evidence="7 8">
    <name type="scientific">Shewanella surugensis</name>
    <dbReference type="NCBI Taxonomy" id="212020"/>
    <lineage>
        <taxon>Bacteria</taxon>
        <taxon>Pseudomonadati</taxon>
        <taxon>Pseudomonadota</taxon>
        <taxon>Gammaproteobacteria</taxon>
        <taxon>Alteromonadales</taxon>
        <taxon>Shewanellaceae</taxon>
        <taxon>Shewanella</taxon>
    </lineage>
</organism>
<dbReference type="Proteomes" id="UP001203423">
    <property type="component" value="Unassembled WGS sequence"/>
</dbReference>
<feature type="binding site" evidence="6">
    <location>
        <position position="97"/>
    </location>
    <ligand>
        <name>Fe cation</name>
        <dbReference type="ChEBI" id="CHEBI:24875"/>
    </ligand>
</feature>
<dbReference type="InterPro" id="IPR023635">
    <property type="entry name" value="Peptide_deformylase"/>
</dbReference>
<comment type="catalytic activity">
    <reaction evidence="6">
        <text>N-terminal N-formyl-L-methionyl-[peptide] + H2O = N-terminal L-methionyl-[peptide] + formate</text>
        <dbReference type="Rhea" id="RHEA:24420"/>
        <dbReference type="Rhea" id="RHEA-COMP:10639"/>
        <dbReference type="Rhea" id="RHEA-COMP:10640"/>
        <dbReference type="ChEBI" id="CHEBI:15377"/>
        <dbReference type="ChEBI" id="CHEBI:15740"/>
        <dbReference type="ChEBI" id="CHEBI:49298"/>
        <dbReference type="ChEBI" id="CHEBI:64731"/>
        <dbReference type="EC" id="3.5.1.88"/>
    </reaction>
</comment>
<feature type="binding site" evidence="6">
    <location>
        <position position="139"/>
    </location>
    <ligand>
        <name>Fe cation</name>
        <dbReference type="ChEBI" id="CHEBI:24875"/>
    </ligand>
</feature>
<feature type="active site" evidence="6">
    <location>
        <position position="140"/>
    </location>
</feature>
<proteinExistence type="inferred from homology"/>
<dbReference type="GO" id="GO:0042586">
    <property type="term" value="F:peptide deformylase activity"/>
    <property type="evidence" value="ECO:0007669"/>
    <property type="project" value="UniProtKB-EC"/>
</dbReference>
<protein>
    <recommendedName>
        <fullName evidence="6">Peptide deformylase</fullName>
        <shortName evidence="6">PDF</shortName>
        <ecNumber evidence="6">3.5.1.88</ecNumber>
    </recommendedName>
    <alternativeName>
        <fullName evidence="6">Polypeptide deformylase</fullName>
    </alternativeName>
</protein>
<evidence type="ECO:0000313" key="7">
    <source>
        <dbReference type="EMBL" id="MCL1123283.1"/>
    </source>
</evidence>
<keyword evidence="3 6" id="KW-0378">Hydrolase</keyword>
<dbReference type="PIRSF" id="PIRSF004749">
    <property type="entry name" value="Pep_def"/>
    <property type="match status" value="1"/>
</dbReference>
<evidence type="ECO:0000256" key="5">
    <source>
        <dbReference type="ARBA" id="ARBA00023004"/>
    </source>
</evidence>
<feature type="binding site" evidence="6">
    <location>
        <position position="143"/>
    </location>
    <ligand>
        <name>Fe cation</name>
        <dbReference type="ChEBI" id="CHEBI:24875"/>
    </ligand>
</feature>
<dbReference type="EC" id="3.5.1.88" evidence="6"/>
<dbReference type="HAMAP" id="MF_00163">
    <property type="entry name" value="Pep_deformylase"/>
    <property type="match status" value="1"/>
</dbReference>
<reference evidence="7 8" key="1">
    <citation type="submission" date="2022-01" db="EMBL/GenBank/DDBJ databases">
        <title>Whole genome-based taxonomy of the Shewanellaceae.</title>
        <authorList>
            <person name="Martin-Rodriguez A.J."/>
        </authorList>
    </citation>
    <scope>NUCLEOTIDE SEQUENCE [LARGE SCALE GENOMIC DNA]</scope>
    <source>
        <strain evidence="7 8">DSM 17177</strain>
    </source>
</reference>
<dbReference type="CDD" id="cd00487">
    <property type="entry name" value="Pep_deformylase"/>
    <property type="match status" value="1"/>
</dbReference>